<comment type="cofactor">
    <cofactor evidence="1">
        <name>a divalent metal cation</name>
        <dbReference type="ChEBI" id="CHEBI:60240"/>
    </cofactor>
</comment>
<evidence type="ECO:0000259" key="7">
    <source>
        <dbReference type="Pfam" id="PF08340"/>
    </source>
</evidence>
<evidence type="ECO:0000256" key="2">
    <source>
        <dbReference type="ARBA" id="ARBA00022722"/>
    </source>
</evidence>
<dbReference type="NCBIfam" id="TIGR00255">
    <property type="entry name" value="YicC/YloC family endoribonuclease"/>
    <property type="match status" value="1"/>
</dbReference>
<dbReference type="Proteomes" id="UP000198703">
    <property type="component" value="Unassembled WGS sequence"/>
</dbReference>
<dbReference type="GO" id="GO:0004521">
    <property type="term" value="F:RNA endonuclease activity"/>
    <property type="evidence" value="ECO:0007669"/>
    <property type="project" value="InterPro"/>
</dbReference>
<feature type="domain" description="Endoribonuclease YicC-like N-terminal" evidence="6">
    <location>
        <begin position="10"/>
        <end position="167"/>
    </location>
</feature>
<sequence length="305" mass="31809">MGRSQRMTLYSMTGFAEAAGGVEGLAWRWEARSVNGRGLDLRLRLPEGWESLEPELRRRVGQAVSRGSVTIGLRVEHAGASAAMALDREALAEAVAALVVVRDAARAAGLEVAPVSAERLLQIAGAQSAEPQRRRAPDEAAMGAALDSLDALIAGLAETRAREGAALGASLGGVLDAMEAQARAARAAHAAQTDAAPERLRARVAALTGAGATTPPERLAAELALLAVKADVAEELDRLDAHLAAARALLARGGAVGRELDFLTQEFNREAGTLCAKAESPALTEAGLAMKVLIDRLREQAQNLQ</sequence>
<evidence type="ECO:0000256" key="3">
    <source>
        <dbReference type="ARBA" id="ARBA00022759"/>
    </source>
</evidence>
<dbReference type="PANTHER" id="PTHR30636:SF3">
    <property type="entry name" value="UPF0701 PROTEIN YICC"/>
    <property type="match status" value="1"/>
</dbReference>
<dbReference type="PANTHER" id="PTHR30636">
    <property type="entry name" value="UPF0701 PROTEIN YICC"/>
    <property type="match status" value="1"/>
</dbReference>
<protein>
    <submittedName>
        <fullName evidence="8">TIGR00255 family protein</fullName>
    </submittedName>
</protein>
<feature type="domain" description="Endoribonuclease YicC-like C-terminal" evidence="7">
    <location>
        <begin position="190"/>
        <end position="304"/>
    </location>
</feature>
<keyword evidence="9" id="KW-1185">Reference proteome</keyword>
<proteinExistence type="inferred from homology"/>
<dbReference type="InterPro" id="IPR013551">
    <property type="entry name" value="YicC-like_C"/>
</dbReference>
<dbReference type="STRING" id="89524.SAMN05444370_105215"/>
<dbReference type="GO" id="GO:0016787">
    <property type="term" value="F:hydrolase activity"/>
    <property type="evidence" value="ECO:0007669"/>
    <property type="project" value="UniProtKB-KW"/>
</dbReference>
<dbReference type="EMBL" id="FNQM01000005">
    <property type="protein sequence ID" value="SEA47650.1"/>
    <property type="molecule type" value="Genomic_DNA"/>
</dbReference>
<gene>
    <name evidence="8" type="ORF">SAMN05444370_105215</name>
</gene>
<evidence type="ECO:0000256" key="1">
    <source>
        <dbReference type="ARBA" id="ARBA00001968"/>
    </source>
</evidence>
<organism evidence="8 9">
    <name type="scientific">Rubrimonas cliftonensis</name>
    <dbReference type="NCBI Taxonomy" id="89524"/>
    <lineage>
        <taxon>Bacteria</taxon>
        <taxon>Pseudomonadati</taxon>
        <taxon>Pseudomonadota</taxon>
        <taxon>Alphaproteobacteria</taxon>
        <taxon>Rhodobacterales</taxon>
        <taxon>Paracoccaceae</taxon>
        <taxon>Rubrimonas</taxon>
    </lineage>
</organism>
<reference evidence="8 9" key="1">
    <citation type="submission" date="2016-10" db="EMBL/GenBank/DDBJ databases">
        <authorList>
            <person name="de Groot N.N."/>
        </authorList>
    </citation>
    <scope>NUCLEOTIDE SEQUENCE [LARGE SCALE GENOMIC DNA]</scope>
    <source>
        <strain evidence="8 9">DSM 15345</strain>
    </source>
</reference>
<comment type="similarity">
    <text evidence="5">Belongs to the YicC/YloC family.</text>
</comment>
<dbReference type="InterPro" id="IPR005229">
    <property type="entry name" value="YicC/YloC-like"/>
</dbReference>
<evidence type="ECO:0000313" key="8">
    <source>
        <dbReference type="EMBL" id="SEA47650.1"/>
    </source>
</evidence>
<evidence type="ECO:0000259" key="6">
    <source>
        <dbReference type="Pfam" id="PF03755"/>
    </source>
</evidence>
<name>A0A1H4BHP5_9RHOB</name>
<evidence type="ECO:0000313" key="9">
    <source>
        <dbReference type="Proteomes" id="UP000198703"/>
    </source>
</evidence>
<accession>A0A1H4BHP5</accession>
<keyword evidence="3" id="KW-0255">Endonuclease</keyword>
<keyword evidence="2" id="KW-0540">Nuclease</keyword>
<dbReference type="Pfam" id="PF03755">
    <property type="entry name" value="YicC-like_N"/>
    <property type="match status" value="1"/>
</dbReference>
<dbReference type="AlphaFoldDB" id="A0A1H4BHP5"/>
<dbReference type="Pfam" id="PF08340">
    <property type="entry name" value="YicC-like_C"/>
    <property type="match status" value="1"/>
</dbReference>
<dbReference type="InterPro" id="IPR013527">
    <property type="entry name" value="YicC-like_N"/>
</dbReference>
<evidence type="ECO:0000256" key="4">
    <source>
        <dbReference type="ARBA" id="ARBA00022801"/>
    </source>
</evidence>
<keyword evidence="4" id="KW-0378">Hydrolase</keyword>
<evidence type="ECO:0000256" key="5">
    <source>
        <dbReference type="ARBA" id="ARBA00035648"/>
    </source>
</evidence>